<evidence type="ECO:0000313" key="2">
    <source>
        <dbReference type="EMBL" id="AGL00658.1"/>
    </source>
</evidence>
<dbReference type="GO" id="GO:0006749">
    <property type="term" value="P:glutathione metabolic process"/>
    <property type="evidence" value="ECO:0007669"/>
    <property type="project" value="TreeGrafter"/>
</dbReference>
<dbReference type="RefSeq" id="WP_006523673.1">
    <property type="nucleotide sequence ID" value="NC_021184.1"/>
</dbReference>
<feature type="domain" description="Hydantoinase B/oxoprolinase" evidence="1">
    <location>
        <begin position="5"/>
        <end position="530"/>
    </location>
</feature>
<evidence type="ECO:0000259" key="1">
    <source>
        <dbReference type="Pfam" id="PF02538"/>
    </source>
</evidence>
<sequence length="579" mass="63321">MSNIDPIITSVLDNRFSAICSEIGQTMLRTSRSPIFSEARDFVSAIFDRHCRLIAQKDYVPVLSGAAPFALKAIAQHFGGRIYEGDIFVLNDPYRGNNHPPDVTVVKPVFYKGELVFWSMAKGHHADVGGGGVGGYNPLATDAWTDAFRIPPVKLYEKGIKQQDIWDMILINVHIPFLVEGDLQCQVGATNIGARGLLDLIGKYGIEVVDSAIDEIFDAYEKRMQTEIQKIPNGTYYAERKIDHDGVDNNKLVTIRLALTVSNEEIVYDFTGTDAQVKGFLNSPYPNTVSSAYISLFSTIENKVKINEGSIRPISVIAPEGTLLNPREPAPTTACTVPTCEAITEAGWYALAQAVPHLSQAAWNRWAAPASGGFNPKTGKLFGDIHFMSKGGGGATKGFDGWDHMGTVCTLGGLRAPDPELHELVDPYLILNYEYLSDYSGSGQWRGGNGVHYRWKVMAENIALAMFGSGVRDETAPFGLEGGMPAPKTSQFLVKPDGRKVWLDVNCFVHPEKGDIIEIFSSGGGGFGNPKLRPVEKVIEDVENELISIEVARRDYGVAIDPSTCQVDLEATKQLREGI</sequence>
<dbReference type="Proteomes" id="UP000013520">
    <property type="component" value="Chromosome"/>
</dbReference>
<accession>R4KBU0</accession>
<protein>
    <submittedName>
        <fullName evidence="2">N-methylhydantoinase B/acetone carboxylase, alpha subunit</fullName>
    </submittedName>
</protein>
<dbReference type="AlphaFoldDB" id="R4KBU0"/>
<dbReference type="HOGENOM" id="CLU_020413_1_0_9"/>
<name>R4KBU0_9FIRM</name>
<organism evidence="2 3">
    <name type="scientific">Desulfoscipio gibsoniae DSM 7213</name>
    <dbReference type="NCBI Taxonomy" id="767817"/>
    <lineage>
        <taxon>Bacteria</taxon>
        <taxon>Bacillati</taxon>
        <taxon>Bacillota</taxon>
        <taxon>Clostridia</taxon>
        <taxon>Eubacteriales</taxon>
        <taxon>Desulfallaceae</taxon>
        <taxon>Desulfoscipio</taxon>
    </lineage>
</organism>
<gene>
    <name evidence="2" type="ORF">Desgi_1133</name>
</gene>
<reference evidence="2 3" key="1">
    <citation type="submission" date="2012-01" db="EMBL/GenBank/DDBJ databases">
        <title>Complete sequence of Desulfotomaculum gibsoniae DSM 7213.</title>
        <authorList>
            <consortium name="US DOE Joint Genome Institute"/>
            <person name="Lucas S."/>
            <person name="Han J."/>
            <person name="Lapidus A."/>
            <person name="Cheng J.-F."/>
            <person name="Goodwin L."/>
            <person name="Pitluck S."/>
            <person name="Peters L."/>
            <person name="Ovchinnikova G."/>
            <person name="Teshima H."/>
            <person name="Detter J.C."/>
            <person name="Han C."/>
            <person name="Tapia R."/>
            <person name="Land M."/>
            <person name="Hauser L."/>
            <person name="Kyrpides N."/>
            <person name="Ivanova N."/>
            <person name="Pagani I."/>
            <person name="Parshina S."/>
            <person name="Plugge C."/>
            <person name="Muyzer G."/>
            <person name="Kuever J."/>
            <person name="Ivanova A."/>
            <person name="Nazina T."/>
            <person name="Klenk H.-P."/>
            <person name="Brambilla E."/>
            <person name="Spring S."/>
            <person name="Stams A.F."/>
            <person name="Woyke T."/>
        </authorList>
    </citation>
    <scope>NUCLEOTIDE SEQUENCE [LARGE SCALE GENOMIC DNA]</scope>
    <source>
        <strain evidence="2 3">DSM 7213</strain>
    </source>
</reference>
<dbReference type="GO" id="GO:0005829">
    <property type="term" value="C:cytosol"/>
    <property type="evidence" value="ECO:0007669"/>
    <property type="project" value="TreeGrafter"/>
</dbReference>
<dbReference type="STRING" id="767817.Desgi_1133"/>
<dbReference type="OrthoDB" id="102473at2"/>
<dbReference type="GO" id="GO:0017168">
    <property type="term" value="F:5-oxoprolinase (ATP-hydrolyzing) activity"/>
    <property type="evidence" value="ECO:0007669"/>
    <property type="project" value="TreeGrafter"/>
</dbReference>
<dbReference type="InterPro" id="IPR003692">
    <property type="entry name" value="Hydantoinase_B"/>
</dbReference>
<evidence type="ECO:0000313" key="3">
    <source>
        <dbReference type="Proteomes" id="UP000013520"/>
    </source>
</evidence>
<dbReference type="EMBL" id="CP003273">
    <property type="protein sequence ID" value="AGL00658.1"/>
    <property type="molecule type" value="Genomic_DNA"/>
</dbReference>
<dbReference type="InterPro" id="IPR045079">
    <property type="entry name" value="Oxoprolinase-like"/>
</dbReference>
<dbReference type="Pfam" id="PF02538">
    <property type="entry name" value="Hydantoinase_B"/>
    <property type="match status" value="1"/>
</dbReference>
<dbReference type="PANTHER" id="PTHR11365:SF23">
    <property type="entry name" value="HYPOTHETICAL 5-OXOPROLINASE (EUROFUNG)-RELATED"/>
    <property type="match status" value="1"/>
</dbReference>
<dbReference type="PANTHER" id="PTHR11365">
    <property type="entry name" value="5-OXOPROLINASE RELATED"/>
    <property type="match status" value="1"/>
</dbReference>
<dbReference type="KEGG" id="dgi:Desgi_1133"/>
<dbReference type="eggNOG" id="COG0146">
    <property type="taxonomic scope" value="Bacteria"/>
</dbReference>
<proteinExistence type="predicted"/>
<keyword evidence="3" id="KW-1185">Reference proteome</keyword>